<accession>A0ABW2XYN1</accession>
<keyword evidence="3 5" id="KW-0378">Hydrolase</keyword>
<dbReference type="PANTHER" id="PTHR43806">
    <property type="entry name" value="PEPTIDASE S8"/>
    <property type="match status" value="1"/>
</dbReference>
<dbReference type="InterPro" id="IPR050131">
    <property type="entry name" value="Peptidase_S8_subtilisin-like"/>
</dbReference>
<feature type="compositionally biased region" description="Low complexity" evidence="6">
    <location>
        <begin position="691"/>
        <end position="700"/>
    </location>
</feature>
<dbReference type="PANTHER" id="PTHR43806:SF11">
    <property type="entry name" value="CEREVISIN-RELATED"/>
    <property type="match status" value="1"/>
</dbReference>
<evidence type="ECO:0000256" key="7">
    <source>
        <dbReference type="SAM" id="SignalP"/>
    </source>
</evidence>
<feature type="active site" description="Charge relay system" evidence="5">
    <location>
        <position position="134"/>
    </location>
</feature>
<dbReference type="Gene3D" id="3.40.50.200">
    <property type="entry name" value="Peptidase S8/S53 domain"/>
    <property type="match status" value="1"/>
</dbReference>
<evidence type="ECO:0000313" key="9">
    <source>
        <dbReference type="EMBL" id="MFD0691427.1"/>
    </source>
</evidence>
<sequence length="780" mass="79596">MSHAGRRRVRRPRPAARLGARATATLGVLTLTAAVAVPAALAPDDAAKRARPVSGAAAGPLLGAPTDQIRAREWHLGVLRAQRAWKWSRGSGVTVAVLDTGVDRRHPDLTGRVVSGPDLTGGGRRPGSRYWGLHGTSMASIIAGHGHGPGFAQGMIGVAPQSRILSIRVTLENDDPLRQSNGQAGGDTDAVAQGIRYAVDHGANIVNMSLGGGQQHYNGTPQQEAAIKYALGKGVVLIASAGNDGSSANRKNFPAAYPGVIAVGALDRRLRLWKDSNRRSHASVCAPGVDIVSADSSNGYVVGTGTSASSAMVAGVAALIRARYPKLSPEDVRRALVQGSPARAGHPTGSTACSGTVDAVQSLVAASKLNKTGSGPVRNPEPTASPEPEAVPEESDSSLLLPAVLGGGGVLIIVGLVLGWRQRRRPEDEPDEGIPEYGLPSAPPREAVAASAAPPYGGAPGHPAGAPMAPAPGAPSVAPVNAPLWQSTEVYSPPATPGPPPEYTGPPPVPSPSVPELSGNDVAATSAYDQPSPGLVEPPPPVLDDSARYERPAVYEQPAVYDDPAATYDDPPAYEDPADGRPGQPPVMASELRPFVPGEFSTNGTNGLHGDGLVNGNGGAPNGKHHGPSSSGEGLIANGHDFLNGHDLGNGNGGSGGGNGHVGNGQFGAGLHGLPPGPGLGEPGLGEPGLEDAAPVPDEPAAFDDDEWERFRRSALGEPDAAGGVPPSAPPPPPPIAPPSAPPPVPPSVPPAEVEDDESRGRHSRPPRPPDDEDYRPPWW</sequence>
<proteinExistence type="inferred from homology"/>
<organism evidence="9 10">
    <name type="scientific">Actinomadura fibrosa</name>
    <dbReference type="NCBI Taxonomy" id="111802"/>
    <lineage>
        <taxon>Bacteria</taxon>
        <taxon>Bacillati</taxon>
        <taxon>Actinomycetota</taxon>
        <taxon>Actinomycetes</taxon>
        <taxon>Streptosporangiales</taxon>
        <taxon>Thermomonosporaceae</taxon>
        <taxon>Actinomadura</taxon>
    </lineage>
</organism>
<keyword evidence="10" id="KW-1185">Reference proteome</keyword>
<evidence type="ECO:0000256" key="2">
    <source>
        <dbReference type="ARBA" id="ARBA00022670"/>
    </source>
</evidence>
<evidence type="ECO:0000256" key="1">
    <source>
        <dbReference type="ARBA" id="ARBA00011073"/>
    </source>
</evidence>
<dbReference type="EMBL" id="JBHTGP010000031">
    <property type="protein sequence ID" value="MFD0691427.1"/>
    <property type="molecule type" value="Genomic_DNA"/>
</dbReference>
<feature type="compositionally biased region" description="Pro residues" evidence="6">
    <location>
        <begin position="494"/>
        <end position="513"/>
    </location>
</feature>
<dbReference type="PRINTS" id="PR00723">
    <property type="entry name" value="SUBTILISIN"/>
</dbReference>
<dbReference type="InterPro" id="IPR015500">
    <property type="entry name" value="Peptidase_S8_subtilisin-rel"/>
</dbReference>
<comment type="caution">
    <text evidence="9">The sequence shown here is derived from an EMBL/GenBank/DDBJ whole genome shotgun (WGS) entry which is preliminary data.</text>
</comment>
<evidence type="ECO:0000256" key="6">
    <source>
        <dbReference type="SAM" id="MobiDB-lite"/>
    </source>
</evidence>
<gene>
    <name evidence="9" type="ORF">ACFQZM_43540</name>
</gene>
<keyword evidence="4 5" id="KW-0720">Serine protease</keyword>
<name>A0ABW2XYN1_9ACTN</name>
<feature type="active site" description="Charge relay system" evidence="5">
    <location>
        <position position="307"/>
    </location>
</feature>
<feature type="region of interest" description="Disordered" evidence="6">
    <location>
        <begin position="368"/>
        <end position="395"/>
    </location>
</feature>
<dbReference type="PROSITE" id="PS51892">
    <property type="entry name" value="SUBTILASE"/>
    <property type="match status" value="1"/>
</dbReference>
<feature type="signal peptide" evidence="7">
    <location>
        <begin position="1"/>
        <end position="42"/>
    </location>
</feature>
<feature type="chain" id="PRO_5045339274" evidence="7">
    <location>
        <begin position="43"/>
        <end position="780"/>
    </location>
</feature>
<evidence type="ECO:0000256" key="4">
    <source>
        <dbReference type="ARBA" id="ARBA00022825"/>
    </source>
</evidence>
<dbReference type="Pfam" id="PF00082">
    <property type="entry name" value="Peptidase_S8"/>
    <property type="match status" value="1"/>
</dbReference>
<dbReference type="PROSITE" id="PS00136">
    <property type="entry name" value="SUBTILASE_ASP"/>
    <property type="match status" value="1"/>
</dbReference>
<dbReference type="InterPro" id="IPR036852">
    <property type="entry name" value="Peptidase_S8/S53_dom_sf"/>
</dbReference>
<dbReference type="InterPro" id="IPR000209">
    <property type="entry name" value="Peptidase_S8/S53_dom"/>
</dbReference>
<protein>
    <submittedName>
        <fullName evidence="9">S8 family serine peptidase</fullName>
    </submittedName>
</protein>
<feature type="compositionally biased region" description="Gly residues" evidence="6">
    <location>
        <begin position="607"/>
        <end position="621"/>
    </location>
</feature>
<dbReference type="RefSeq" id="WP_165502686.1">
    <property type="nucleotide sequence ID" value="NZ_CAACUY010000009.1"/>
</dbReference>
<feature type="compositionally biased region" description="Low complexity" evidence="6">
    <location>
        <begin position="444"/>
        <end position="468"/>
    </location>
</feature>
<evidence type="ECO:0000313" key="10">
    <source>
        <dbReference type="Proteomes" id="UP001597063"/>
    </source>
</evidence>
<evidence type="ECO:0000256" key="5">
    <source>
        <dbReference type="PROSITE-ProRule" id="PRU01240"/>
    </source>
</evidence>
<evidence type="ECO:0000256" key="3">
    <source>
        <dbReference type="ARBA" id="ARBA00022801"/>
    </source>
</evidence>
<reference evidence="10" key="1">
    <citation type="journal article" date="2019" name="Int. J. Syst. Evol. Microbiol.">
        <title>The Global Catalogue of Microorganisms (GCM) 10K type strain sequencing project: providing services to taxonomists for standard genome sequencing and annotation.</title>
        <authorList>
            <consortium name="The Broad Institute Genomics Platform"/>
            <consortium name="The Broad Institute Genome Sequencing Center for Infectious Disease"/>
            <person name="Wu L."/>
            <person name="Ma J."/>
        </authorList>
    </citation>
    <scope>NUCLEOTIDE SEQUENCE [LARGE SCALE GENOMIC DNA]</scope>
    <source>
        <strain evidence="10">JCM 9371</strain>
    </source>
</reference>
<dbReference type="InterPro" id="IPR023827">
    <property type="entry name" value="Peptidase_S8_Asp-AS"/>
</dbReference>
<feature type="domain" description="Peptidase S8/S53" evidence="8">
    <location>
        <begin position="90"/>
        <end position="340"/>
    </location>
</feature>
<feature type="compositionally biased region" description="Gly residues" evidence="6">
    <location>
        <begin position="648"/>
        <end position="671"/>
    </location>
</feature>
<evidence type="ECO:0000259" key="8">
    <source>
        <dbReference type="Pfam" id="PF00082"/>
    </source>
</evidence>
<keyword evidence="2 5" id="KW-0645">Protease</keyword>
<dbReference type="Proteomes" id="UP001597063">
    <property type="component" value="Unassembled WGS sequence"/>
</dbReference>
<feature type="compositionally biased region" description="Low complexity" evidence="6">
    <location>
        <begin position="558"/>
        <end position="571"/>
    </location>
</feature>
<feature type="region of interest" description="Disordered" evidence="6">
    <location>
        <begin position="424"/>
        <end position="472"/>
    </location>
</feature>
<keyword evidence="7" id="KW-0732">Signal</keyword>
<feature type="active site" description="Charge relay system" evidence="5">
    <location>
        <position position="99"/>
    </location>
</feature>
<comment type="similarity">
    <text evidence="1 5">Belongs to the peptidase S8 family.</text>
</comment>
<feature type="region of interest" description="Disordered" evidence="6">
    <location>
        <begin position="488"/>
        <end position="780"/>
    </location>
</feature>
<feature type="compositionally biased region" description="Pro residues" evidence="6">
    <location>
        <begin position="727"/>
        <end position="750"/>
    </location>
</feature>
<dbReference type="SUPFAM" id="SSF52743">
    <property type="entry name" value="Subtilisin-like"/>
    <property type="match status" value="1"/>
</dbReference>